<dbReference type="PANTHER" id="PTHR42715:SF3">
    <property type="entry name" value="BETA-GLUCOSIDASE B-RELATED"/>
    <property type="match status" value="1"/>
</dbReference>
<dbReference type="Gene3D" id="3.20.20.300">
    <property type="entry name" value="Glycoside hydrolase, family 3, N-terminal domain"/>
    <property type="match status" value="1"/>
</dbReference>
<proteinExistence type="inferred from homology"/>
<dbReference type="PANTHER" id="PTHR42715">
    <property type="entry name" value="BETA-GLUCOSIDASE"/>
    <property type="match status" value="1"/>
</dbReference>
<dbReference type="InterPro" id="IPR036881">
    <property type="entry name" value="Glyco_hydro_3_C_sf"/>
</dbReference>
<dbReference type="OrthoDB" id="2123594at2759"/>
<keyword evidence="8" id="KW-0326">Glycosidase</keyword>
<organism evidence="11 12">
    <name type="scientific">Ascosphaera apis ARSEF 7405</name>
    <dbReference type="NCBI Taxonomy" id="392613"/>
    <lineage>
        <taxon>Eukaryota</taxon>
        <taxon>Fungi</taxon>
        <taxon>Dikarya</taxon>
        <taxon>Ascomycota</taxon>
        <taxon>Pezizomycotina</taxon>
        <taxon>Eurotiomycetes</taxon>
        <taxon>Eurotiomycetidae</taxon>
        <taxon>Onygenales</taxon>
        <taxon>Ascosphaeraceae</taxon>
        <taxon>Ascosphaera</taxon>
    </lineage>
</organism>
<dbReference type="PRINTS" id="PR00133">
    <property type="entry name" value="GLHYDRLASE3"/>
</dbReference>
<dbReference type="InterPro" id="IPR036962">
    <property type="entry name" value="Glyco_hydro_3_N_sf"/>
</dbReference>
<reference evidence="11 12" key="1">
    <citation type="journal article" date="2016" name="Genome Biol. Evol.">
        <title>Divergent and convergent evolution of fungal pathogenicity.</title>
        <authorList>
            <person name="Shang Y."/>
            <person name="Xiao G."/>
            <person name="Zheng P."/>
            <person name="Cen K."/>
            <person name="Zhan S."/>
            <person name="Wang C."/>
        </authorList>
    </citation>
    <scope>NUCLEOTIDE SEQUENCE [LARGE SCALE GENOMIC DNA]</scope>
    <source>
        <strain evidence="11 12">ARSEF 7405</strain>
    </source>
</reference>
<dbReference type="AlphaFoldDB" id="A0A168C820"/>
<comment type="pathway">
    <text evidence="2">Glycan metabolism; cellulose degradation.</text>
</comment>
<dbReference type="Pfam" id="PF14310">
    <property type="entry name" value="Fn3-like"/>
    <property type="match status" value="1"/>
</dbReference>
<dbReference type="InterPro" id="IPR017853">
    <property type="entry name" value="GH"/>
</dbReference>
<accession>A0A168C820</accession>
<dbReference type="SUPFAM" id="SSF51445">
    <property type="entry name" value="(Trans)glycosidases"/>
    <property type="match status" value="1"/>
</dbReference>
<dbReference type="VEuPathDB" id="FungiDB:AAP_01039"/>
<gene>
    <name evidence="11" type="ORF">AAP_01039</name>
</gene>
<comment type="caution">
    <text evidence="11">The sequence shown here is derived from an EMBL/GenBank/DDBJ whole genome shotgun (WGS) entry which is preliminary data.</text>
</comment>
<dbReference type="EC" id="3.2.1.21" evidence="4"/>
<evidence type="ECO:0000313" key="11">
    <source>
        <dbReference type="EMBL" id="KZZ96266.1"/>
    </source>
</evidence>
<dbReference type="GO" id="GO:0009251">
    <property type="term" value="P:glucan catabolic process"/>
    <property type="evidence" value="ECO:0007669"/>
    <property type="project" value="TreeGrafter"/>
</dbReference>
<dbReference type="InterPro" id="IPR013783">
    <property type="entry name" value="Ig-like_fold"/>
</dbReference>
<dbReference type="Gene3D" id="3.40.50.1700">
    <property type="entry name" value="Glycoside hydrolase family 3 C-terminal domain"/>
    <property type="match status" value="1"/>
</dbReference>
<dbReference type="SUPFAM" id="SSF52279">
    <property type="entry name" value="Beta-D-glucan exohydrolase, C-terminal domain"/>
    <property type="match status" value="1"/>
</dbReference>
<evidence type="ECO:0000256" key="9">
    <source>
        <dbReference type="ARBA" id="ARBA00023326"/>
    </source>
</evidence>
<comment type="catalytic activity">
    <reaction evidence="1">
        <text>Hydrolysis of terminal, non-reducing beta-D-glucosyl residues with release of beta-D-glucose.</text>
        <dbReference type="EC" id="3.2.1.21"/>
    </reaction>
</comment>
<dbReference type="SMART" id="SM01217">
    <property type="entry name" value="Fn3_like"/>
    <property type="match status" value="1"/>
</dbReference>
<dbReference type="Pfam" id="PF01915">
    <property type="entry name" value="Glyco_hydro_3_C"/>
    <property type="match status" value="1"/>
</dbReference>
<evidence type="ECO:0000256" key="7">
    <source>
        <dbReference type="ARBA" id="ARBA00023277"/>
    </source>
</evidence>
<dbReference type="GO" id="GO:0008422">
    <property type="term" value="F:beta-glucosidase activity"/>
    <property type="evidence" value="ECO:0007669"/>
    <property type="project" value="UniProtKB-EC"/>
</dbReference>
<keyword evidence="7" id="KW-0119">Carbohydrate metabolism</keyword>
<comment type="similarity">
    <text evidence="3">Belongs to the glycosyl hydrolase 3 family.</text>
</comment>
<dbReference type="InterPro" id="IPR026891">
    <property type="entry name" value="Fn3-like"/>
</dbReference>
<keyword evidence="5 11" id="KW-0378">Hydrolase</keyword>
<sequence>MAPYTFTQAVADVKKGGDLEAAVSKLLVELTDDERLSMLDGDIPYWAGQQSMITDRYNRIPYIMGQVERLEIPGIRFTDGPRGIVMGNSTAFPVSMARGATFDADLERRVGDAIGKEAHAQGANDFAGVCVNLPRHPAWGRVQETYGEDPVILGEFGMALTEGVQKYMMACVKHFALNSMENARFRLDVECDDDVMREVWLAHFEKIVAGGCASVMSSYNSVNGEWAGENKQLLTDILRGEWKFDGFVMSDFVFGLRDAVKSVQNGLDLEAPFAQQRDMVLRDALKSGKLDIKDVNKACINLLRKQIEFTAKCNEPVPPMTVLACDEHRALAREVSQKSMVLLKNEKVGDKPLLPLENVKGKKVAVIGRLAESTNTGDRGSSYVHCTKVVSPLEGIKAQFPDCEIIHDNGSDAKRAAQVAADADIVIMIVGYDRKDEGEYAVPSVAKDPILETLFPPTNGPEDEHILALFRGTTGEDTSNTSLDVGAGGDRASLRLHGYEEELIAAVSAANPNTVVSIIAAGAVLIENWKHKVPAIVISWYSGCEGGNALADVLLGKVDACGHLPFCIPTSEKHLPDFDAETTKIKYDRWYGQALIDKLGVKAAYPLGFGLSYTRFETSNINAKSENKDTVEVSFTVKNVGDRAGRFVAQVYGCPVPVNPDYPARQLLGFKPVDLKAGESKDVTIVASLRPLQKWDNGKWPLRSQEAVIEVAAFSGDEKAISQKITLGN</sequence>
<evidence type="ECO:0000313" key="12">
    <source>
        <dbReference type="Proteomes" id="UP000242877"/>
    </source>
</evidence>
<name>A0A168C820_9EURO</name>
<dbReference type="InterPro" id="IPR050288">
    <property type="entry name" value="Cellulose_deg_GH3"/>
</dbReference>
<feature type="domain" description="Fibronectin type III-like" evidence="10">
    <location>
        <begin position="647"/>
        <end position="715"/>
    </location>
</feature>
<dbReference type="InterPro" id="IPR002772">
    <property type="entry name" value="Glyco_hydro_3_C"/>
</dbReference>
<keyword evidence="9" id="KW-0624">Polysaccharide degradation</keyword>
<dbReference type="InterPro" id="IPR001764">
    <property type="entry name" value="Glyco_hydro_3_N"/>
</dbReference>
<evidence type="ECO:0000256" key="3">
    <source>
        <dbReference type="ARBA" id="ARBA00005336"/>
    </source>
</evidence>
<dbReference type="Gene3D" id="2.60.40.10">
    <property type="entry name" value="Immunoglobulins"/>
    <property type="match status" value="1"/>
</dbReference>
<evidence type="ECO:0000256" key="4">
    <source>
        <dbReference type="ARBA" id="ARBA00012744"/>
    </source>
</evidence>
<dbReference type="EMBL" id="AZGZ01000003">
    <property type="protein sequence ID" value="KZZ96266.1"/>
    <property type="molecule type" value="Genomic_DNA"/>
</dbReference>
<evidence type="ECO:0000256" key="8">
    <source>
        <dbReference type="ARBA" id="ARBA00023295"/>
    </source>
</evidence>
<evidence type="ECO:0000256" key="6">
    <source>
        <dbReference type="ARBA" id="ARBA00023180"/>
    </source>
</evidence>
<protein>
    <recommendedName>
        <fullName evidence="4">beta-glucosidase</fullName>
        <ecNumber evidence="4">3.2.1.21</ecNumber>
    </recommendedName>
</protein>
<dbReference type="Pfam" id="PF00933">
    <property type="entry name" value="Glyco_hydro_3"/>
    <property type="match status" value="1"/>
</dbReference>
<keyword evidence="6" id="KW-0325">Glycoprotein</keyword>
<evidence type="ECO:0000256" key="1">
    <source>
        <dbReference type="ARBA" id="ARBA00000448"/>
    </source>
</evidence>
<evidence type="ECO:0000256" key="5">
    <source>
        <dbReference type="ARBA" id="ARBA00022801"/>
    </source>
</evidence>
<evidence type="ECO:0000256" key="2">
    <source>
        <dbReference type="ARBA" id="ARBA00004987"/>
    </source>
</evidence>
<evidence type="ECO:0000259" key="10">
    <source>
        <dbReference type="SMART" id="SM01217"/>
    </source>
</evidence>
<keyword evidence="12" id="KW-1185">Reference proteome</keyword>
<dbReference type="Proteomes" id="UP000242877">
    <property type="component" value="Unassembled WGS sequence"/>
</dbReference>